<comment type="subcellular location">
    <subcellularLocation>
        <location evidence="1">Membrane</location>
        <topology evidence="1">Multi-pass membrane protein</topology>
    </subcellularLocation>
</comment>
<evidence type="ECO:0000256" key="6">
    <source>
        <dbReference type="ARBA" id="ARBA00022989"/>
    </source>
</evidence>
<dbReference type="PANTHER" id="PTHR11157">
    <property type="entry name" value="FATTY ACID ACYL TRANSFERASE-RELATED"/>
    <property type="match status" value="1"/>
</dbReference>
<keyword evidence="4 10" id="KW-0812">Transmembrane</keyword>
<dbReference type="EMBL" id="MG573176">
    <property type="protein sequence ID" value="AWJ25038.1"/>
    <property type="molecule type" value="mRNA"/>
</dbReference>
<keyword evidence="2 10" id="KW-0444">Lipid biosynthesis</keyword>
<keyword evidence="3 10" id="KW-0808">Transferase</keyword>
<feature type="transmembrane region" description="Helical" evidence="10">
    <location>
        <begin position="142"/>
        <end position="161"/>
    </location>
</feature>
<evidence type="ECO:0000256" key="1">
    <source>
        <dbReference type="ARBA" id="ARBA00004141"/>
    </source>
</evidence>
<dbReference type="InterPro" id="IPR002076">
    <property type="entry name" value="ELO_fam"/>
</dbReference>
<evidence type="ECO:0000256" key="2">
    <source>
        <dbReference type="ARBA" id="ARBA00022516"/>
    </source>
</evidence>
<evidence type="ECO:0000256" key="10">
    <source>
        <dbReference type="RuleBase" id="RU361115"/>
    </source>
</evidence>
<name>A0A3Q8FT67_NILLU</name>
<dbReference type="GO" id="GO:0030148">
    <property type="term" value="P:sphingolipid biosynthetic process"/>
    <property type="evidence" value="ECO:0007669"/>
    <property type="project" value="TreeGrafter"/>
</dbReference>
<evidence type="ECO:0000313" key="11">
    <source>
        <dbReference type="EMBL" id="AWJ25038.1"/>
    </source>
</evidence>
<dbReference type="GO" id="GO:0005789">
    <property type="term" value="C:endoplasmic reticulum membrane"/>
    <property type="evidence" value="ECO:0007669"/>
    <property type="project" value="TreeGrafter"/>
</dbReference>
<evidence type="ECO:0000256" key="4">
    <source>
        <dbReference type="ARBA" id="ARBA00022692"/>
    </source>
</evidence>
<sequence>MAKVFEKFSTGYNTLFNDLADPRVKDWTLMSDPGIVLLVTIAYIYVVVSLGPRYMHNRKAFDLRKIIIGYNTFQVIANSLIFYKILSSGWTTTLSLGCEPVDYSDDPNAVSLVEGFWWCFMLKSVELIETVFFILRKKQNQVSFLHVYHHASTLLFVWVATKYVGGGMTTFCVLVNSIIHVVMYTYYLLAALGNQAIQKAISKWKKYLTTAQMVQFVIVIAHQMQALSPKCQIAKGLLLLFIPNVLLVFVLFYDFYRKAYKKKTK</sequence>
<feature type="transmembrane region" description="Helical" evidence="10">
    <location>
        <begin position="207"/>
        <end position="224"/>
    </location>
</feature>
<evidence type="ECO:0000256" key="3">
    <source>
        <dbReference type="ARBA" id="ARBA00022679"/>
    </source>
</evidence>
<dbReference type="GO" id="GO:0034625">
    <property type="term" value="P:fatty acid elongation, monounsaturated fatty acid"/>
    <property type="evidence" value="ECO:0007669"/>
    <property type="project" value="TreeGrafter"/>
</dbReference>
<keyword evidence="7 10" id="KW-0443">Lipid metabolism</keyword>
<dbReference type="GO" id="GO:0034626">
    <property type="term" value="P:fatty acid elongation, polyunsaturated fatty acid"/>
    <property type="evidence" value="ECO:0007669"/>
    <property type="project" value="TreeGrafter"/>
</dbReference>
<dbReference type="AlphaFoldDB" id="A0A3Q8FT67"/>
<dbReference type="PANTHER" id="PTHR11157:SF113">
    <property type="entry name" value="ELONGATION OF VERY LONG CHAIN FATTY ACIDS PROTEIN"/>
    <property type="match status" value="1"/>
</dbReference>
<dbReference type="GO" id="GO:0042761">
    <property type="term" value="P:very long-chain fatty acid biosynthetic process"/>
    <property type="evidence" value="ECO:0007669"/>
    <property type="project" value="TreeGrafter"/>
</dbReference>
<dbReference type="PROSITE" id="PS01188">
    <property type="entry name" value="ELO"/>
    <property type="match status" value="1"/>
</dbReference>
<evidence type="ECO:0000256" key="8">
    <source>
        <dbReference type="ARBA" id="ARBA00023136"/>
    </source>
</evidence>
<dbReference type="OrthoDB" id="434092at2759"/>
<proteinExistence type="evidence at transcript level"/>
<keyword evidence="9 10" id="KW-0275">Fatty acid biosynthesis</keyword>
<dbReference type="EC" id="2.3.1.199" evidence="10"/>
<dbReference type="Pfam" id="PF01151">
    <property type="entry name" value="ELO"/>
    <property type="match status" value="1"/>
</dbReference>
<keyword evidence="8 10" id="KW-0472">Membrane</keyword>
<feature type="transmembrane region" description="Helical" evidence="10">
    <location>
        <begin position="236"/>
        <end position="256"/>
    </location>
</feature>
<keyword evidence="5 10" id="KW-0276">Fatty acid metabolism</keyword>
<dbReference type="GO" id="GO:0009922">
    <property type="term" value="F:fatty acid elongase activity"/>
    <property type="evidence" value="ECO:0007669"/>
    <property type="project" value="UniProtKB-EC"/>
</dbReference>
<gene>
    <name evidence="11" type="primary">ELO</name>
</gene>
<protein>
    <recommendedName>
        <fullName evidence="10">Elongation of very long chain fatty acids protein</fullName>
        <ecNumber evidence="10">2.3.1.199</ecNumber>
    </recommendedName>
    <alternativeName>
        <fullName evidence="10">Very-long-chain 3-oxoacyl-CoA synthase</fullName>
    </alternativeName>
</protein>
<accession>A0A3Q8FT67</accession>
<dbReference type="GO" id="GO:0019367">
    <property type="term" value="P:fatty acid elongation, saturated fatty acid"/>
    <property type="evidence" value="ECO:0007669"/>
    <property type="project" value="TreeGrafter"/>
</dbReference>
<feature type="transmembrane region" description="Helical" evidence="10">
    <location>
        <begin position="115"/>
        <end position="135"/>
    </location>
</feature>
<organism evidence="11">
    <name type="scientific">Nilaparvata lugens</name>
    <name type="common">Brown planthopper</name>
    <dbReference type="NCBI Taxonomy" id="108931"/>
    <lineage>
        <taxon>Eukaryota</taxon>
        <taxon>Metazoa</taxon>
        <taxon>Ecdysozoa</taxon>
        <taxon>Arthropoda</taxon>
        <taxon>Hexapoda</taxon>
        <taxon>Insecta</taxon>
        <taxon>Pterygota</taxon>
        <taxon>Neoptera</taxon>
        <taxon>Paraneoptera</taxon>
        <taxon>Hemiptera</taxon>
        <taxon>Auchenorrhyncha</taxon>
        <taxon>Fulgoroidea</taxon>
        <taxon>Delphacidae</taxon>
        <taxon>Delphacinae</taxon>
        <taxon>Nilaparvata</taxon>
    </lineage>
</organism>
<dbReference type="InterPro" id="IPR030457">
    <property type="entry name" value="ELO_CS"/>
</dbReference>
<evidence type="ECO:0000256" key="5">
    <source>
        <dbReference type="ARBA" id="ARBA00022832"/>
    </source>
</evidence>
<comment type="catalytic activity">
    <reaction evidence="10">
        <text>a very-long-chain acyl-CoA + malonyl-CoA + H(+) = a very-long-chain 3-oxoacyl-CoA + CO2 + CoA</text>
        <dbReference type="Rhea" id="RHEA:32727"/>
        <dbReference type="ChEBI" id="CHEBI:15378"/>
        <dbReference type="ChEBI" id="CHEBI:16526"/>
        <dbReference type="ChEBI" id="CHEBI:57287"/>
        <dbReference type="ChEBI" id="CHEBI:57384"/>
        <dbReference type="ChEBI" id="CHEBI:90725"/>
        <dbReference type="ChEBI" id="CHEBI:90736"/>
        <dbReference type="EC" id="2.3.1.199"/>
    </reaction>
</comment>
<evidence type="ECO:0000256" key="7">
    <source>
        <dbReference type="ARBA" id="ARBA00023098"/>
    </source>
</evidence>
<keyword evidence="6 10" id="KW-1133">Transmembrane helix</keyword>
<reference evidence="11" key="1">
    <citation type="submission" date="2017-11" db="EMBL/GenBank/DDBJ databases">
        <title>The fatty acid elongase gene family in the brown planthopper, Nilaparvata lugens.</title>
        <authorList>
            <person name="Li D.-T."/>
            <person name="Zhang C.-X."/>
        </authorList>
    </citation>
    <scope>NUCLEOTIDE SEQUENCE</scope>
    <source>
        <strain evidence="11">NlELOd</strain>
    </source>
</reference>
<feature type="transmembrane region" description="Helical" evidence="10">
    <location>
        <begin position="35"/>
        <end position="55"/>
    </location>
</feature>
<evidence type="ECO:0000256" key="9">
    <source>
        <dbReference type="ARBA" id="ARBA00023160"/>
    </source>
</evidence>
<feature type="transmembrane region" description="Helical" evidence="10">
    <location>
        <begin position="167"/>
        <end position="187"/>
    </location>
</feature>
<comment type="similarity">
    <text evidence="10">Belongs to the ELO family.</text>
</comment>